<comment type="caution">
    <text evidence="7">The sequence shown here is derived from an EMBL/GenBank/DDBJ whole genome shotgun (WGS) entry which is preliminary data.</text>
</comment>
<protein>
    <recommendedName>
        <fullName evidence="6">Peptidase S8/S53 domain-containing protein</fullName>
    </recommendedName>
</protein>
<dbReference type="PROSITE" id="PS00136">
    <property type="entry name" value="SUBTILASE_ASP"/>
    <property type="match status" value="1"/>
</dbReference>
<dbReference type="InterPro" id="IPR000209">
    <property type="entry name" value="Peptidase_S8/S53_dom"/>
</dbReference>
<comment type="similarity">
    <text evidence="4">Belongs to the peptidase S8 family.</text>
</comment>
<keyword evidence="3 4" id="KW-0720">Serine protease</keyword>
<organism evidence="7 8">
    <name type="scientific">Gibberella zeae</name>
    <name type="common">Wheat head blight fungus</name>
    <name type="synonym">Fusarium graminearum</name>
    <dbReference type="NCBI Taxonomy" id="5518"/>
    <lineage>
        <taxon>Eukaryota</taxon>
        <taxon>Fungi</taxon>
        <taxon>Dikarya</taxon>
        <taxon>Ascomycota</taxon>
        <taxon>Pezizomycotina</taxon>
        <taxon>Sordariomycetes</taxon>
        <taxon>Hypocreomycetidae</taxon>
        <taxon>Hypocreales</taxon>
        <taxon>Nectriaceae</taxon>
        <taxon>Fusarium</taxon>
    </lineage>
</organism>
<proteinExistence type="inferred from homology"/>
<keyword evidence="2 4" id="KW-0378">Hydrolase</keyword>
<evidence type="ECO:0000256" key="2">
    <source>
        <dbReference type="ARBA" id="ARBA00022801"/>
    </source>
</evidence>
<dbReference type="PROSITE" id="PS51892">
    <property type="entry name" value="SUBTILASE"/>
    <property type="match status" value="1"/>
</dbReference>
<feature type="region of interest" description="Disordered" evidence="5">
    <location>
        <begin position="304"/>
        <end position="359"/>
    </location>
</feature>
<gene>
    <name evidence="7" type="ORF">MDCFG202_LOCUS97480</name>
</gene>
<dbReference type="Proteomes" id="UP000746612">
    <property type="component" value="Unassembled WGS sequence"/>
</dbReference>
<evidence type="ECO:0000256" key="4">
    <source>
        <dbReference type="PROSITE-ProRule" id="PRU01240"/>
    </source>
</evidence>
<feature type="active site" description="Charge relay system" evidence="4">
    <location>
        <position position="1068"/>
    </location>
</feature>
<dbReference type="SMART" id="SM00248">
    <property type="entry name" value="ANK"/>
    <property type="match status" value="3"/>
</dbReference>
<evidence type="ECO:0000313" key="7">
    <source>
        <dbReference type="EMBL" id="CAG1971614.1"/>
    </source>
</evidence>
<dbReference type="Pfam" id="PF00082">
    <property type="entry name" value="Peptidase_S8"/>
    <property type="match status" value="1"/>
</dbReference>
<dbReference type="InterPro" id="IPR023827">
    <property type="entry name" value="Peptidase_S8_Asp-AS"/>
</dbReference>
<dbReference type="EMBL" id="CAJPIJ010000090">
    <property type="protein sequence ID" value="CAG1971614.1"/>
    <property type="molecule type" value="Genomic_DNA"/>
</dbReference>
<dbReference type="GO" id="GO:0004252">
    <property type="term" value="F:serine-type endopeptidase activity"/>
    <property type="evidence" value="ECO:0007669"/>
    <property type="project" value="UniProtKB-UniRule"/>
</dbReference>
<dbReference type="InterPro" id="IPR036852">
    <property type="entry name" value="Peptidase_S8/S53_dom_sf"/>
</dbReference>
<dbReference type="SUPFAM" id="SSF48403">
    <property type="entry name" value="Ankyrin repeat"/>
    <property type="match status" value="1"/>
</dbReference>
<reference evidence="7" key="1">
    <citation type="submission" date="2021-03" db="EMBL/GenBank/DDBJ databases">
        <authorList>
            <person name="Alouane T."/>
            <person name="Langin T."/>
            <person name="Bonhomme L."/>
        </authorList>
    </citation>
    <scope>NUCLEOTIDE SEQUENCE</scope>
    <source>
        <strain evidence="7">MDC_Fg202</strain>
    </source>
</reference>
<dbReference type="SUPFAM" id="SSF52743">
    <property type="entry name" value="Subtilisin-like"/>
    <property type="match status" value="1"/>
</dbReference>
<evidence type="ECO:0000313" key="8">
    <source>
        <dbReference type="Proteomes" id="UP000746612"/>
    </source>
</evidence>
<evidence type="ECO:0000259" key="6">
    <source>
        <dbReference type="Pfam" id="PF00082"/>
    </source>
</evidence>
<dbReference type="Gene3D" id="1.25.40.20">
    <property type="entry name" value="Ankyrin repeat-containing domain"/>
    <property type="match status" value="1"/>
</dbReference>
<feature type="compositionally biased region" description="Basic and acidic residues" evidence="5">
    <location>
        <begin position="606"/>
        <end position="652"/>
    </location>
</feature>
<feature type="active site" description="Charge relay system" evidence="4">
    <location>
        <position position="1111"/>
    </location>
</feature>
<keyword evidence="1 4" id="KW-0645">Protease</keyword>
<feature type="compositionally biased region" description="Polar residues" evidence="5">
    <location>
        <begin position="312"/>
        <end position="323"/>
    </location>
</feature>
<feature type="compositionally biased region" description="Basic residues" evidence="5">
    <location>
        <begin position="591"/>
        <end position="605"/>
    </location>
</feature>
<feature type="region of interest" description="Disordered" evidence="5">
    <location>
        <begin position="588"/>
        <end position="733"/>
    </location>
</feature>
<dbReference type="PRINTS" id="PR00723">
    <property type="entry name" value="SUBTILISIN"/>
</dbReference>
<evidence type="ECO:0000256" key="3">
    <source>
        <dbReference type="ARBA" id="ARBA00022825"/>
    </source>
</evidence>
<dbReference type="GO" id="GO:0006508">
    <property type="term" value="P:proteolysis"/>
    <property type="evidence" value="ECO:0007669"/>
    <property type="project" value="UniProtKB-KW"/>
</dbReference>
<feature type="domain" description="Peptidase S8/S53" evidence="6">
    <location>
        <begin position="1060"/>
        <end position="1298"/>
    </location>
</feature>
<feature type="compositionally biased region" description="Acidic residues" evidence="5">
    <location>
        <begin position="333"/>
        <end position="352"/>
    </location>
</feature>
<dbReference type="InterPro" id="IPR036770">
    <property type="entry name" value="Ankyrin_rpt-contain_sf"/>
</dbReference>
<dbReference type="CDD" id="cd07491">
    <property type="entry name" value="Peptidases_S8_7"/>
    <property type="match status" value="1"/>
</dbReference>
<dbReference type="InterPro" id="IPR015500">
    <property type="entry name" value="Peptidase_S8_subtilisin-rel"/>
</dbReference>
<dbReference type="Pfam" id="PF12796">
    <property type="entry name" value="Ank_2"/>
    <property type="match status" value="1"/>
</dbReference>
<accession>A0A9N8NFF1</accession>
<evidence type="ECO:0000256" key="1">
    <source>
        <dbReference type="ARBA" id="ARBA00022670"/>
    </source>
</evidence>
<name>A0A9N8NFF1_GIBZA</name>
<dbReference type="Gene3D" id="3.40.50.200">
    <property type="entry name" value="Peptidase S8/S53 domain"/>
    <property type="match status" value="1"/>
</dbReference>
<evidence type="ECO:0000256" key="5">
    <source>
        <dbReference type="SAM" id="MobiDB-lite"/>
    </source>
</evidence>
<feature type="active site" description="Charge relay system" evidence="4">
    <location>
        <position position="1284"/>
    </location>
</feature>
<sequence>MATGQQPEQGDESAPRLVSTYLEGDVTDVHTQNDPDQPFQRENIIERRHKVDVRCQHKDIVHGFYSDDDDYADPCSLVVFEFEFSPNAIARRIKSAHVTITFSAKDNGTSDPVVKAIYPRGTFCVEPTLQTETLVRSAGFNFGSGVMGAQVGGELKAEKAIERETYSAAKVKGSIDLRGRTYGDKNSVSWQLWENPVTKAGVVTRLQAPVLLKRQDMSHFKAVITMEIRADTLTQLGSVFKTDPKDDPVYYDPERTAFSTNHLHRYDLNNLGRLDLKSLSDVTLMTVLKGNPVISKFVMEETSDSFQDLEGQPNQPRSLTNNEVSDENHGQDELGDSSEYSDTDDDEDEEEVHGDSNQNLARTYEQQAKEFKDQATHIKAQLDRQMDNFASQCPDNDNADARNRFYRQFRHHMAPPKAQIVKHLSVWQWNILYYIADEKQSDRPCDWLVGRLAKEFPSLLNERMPNGGLTVLLKAVKEHNFAFIKAVLDSGISTTNLVKIVVERDVDKKNCIHYAVSDGFDPEITIRLLQHTTGETLGHQDNKGLTPLHYAVEYERCLPEREEMVKALIKRSDVAFDLRSRKPEELSVYQHHVRSREKYGKKKELRRMERERKEKEKQSKDYKEKTSDATPGRHETGSMSRKDEAKNSKRLSEQPNRMGFKMREGADLKVPGGSESNNMDTLQLLAGSKRDARDQNQFGRPLTRTRTGSQKPPNPKKVSSRKRPKLPKPSEDVADRILKELKLHYLRTALCQESHWQYGQRGSRRNPNTAIQFLYGDNEQETQIGFEFPPKIPKTPNEINFRDFTKSYESLKFDKVLQHVEFRQMTVKSPPVKRPDWTDSEGRAGTGRKDVYYFFRWLSKTKSVENIIHLIVEDGYGISHSDEAIEESLKYFNIEILDWRKTDLDPMTLQIACRNSDLREIHLWWDGNNAVLRAWSEPDGLVKITTLQVIHLHETTKNIESSNRTKARIESFKTRLREHRAKVLQPLECYHYEAYEKNPSRTEGQMPTEKLEQRAKIDSYQWLSVMDRFADGIASLEPLECFQGEDDYLKHPSLPDELRKDVKVALIDDGVNFLHKSLAENIDGGKSFDREYDDGYRPGLREPFHGSATGHGTCMAYMIRRVCPRVKIFGCKLNVLRGNVDGKASFTAKSAADAVEYAVARKFDIISISWTVQLQKDEKHDNSADINRLENAISLATTNGILVFCSAPDIGRASKETLELYYPFGCKRSSTDLFKIGAAKADGLSFAWMGHEETVNYILPGHKVAPRETDNLPEEDDTPKTGSSVATALASGLAALIIHCVRLAAIYNIYTNNRDSSSVSEASVRAIKRFPAMKQALARFYSNDGERQTSDRNLRVENFFDRPGHIMGSNEVTEEDKWKEVVNIARDLVSYKTITQTTT</sequence>
<dbReference type="InterPro" id="IPR002110">
    <property type="entry name" value="Ankyrin_rpt"/>
</dbReference>